<reference evidence="2 3" key="1">
    <citation type="journal article" date="2020" name="G3 (Bethesda)">
        <title>Genetic Underpinnings of Host Manipulation by Ophiocordyceps as Revealed by Comparative Transcriptomics.</title>
        <authorList>
            <person name="Will I."/>
            <person name="Das B."/>
            <person name="Trinh T."/>
            <person name="Brachmann A."/>
            <person name="Ohm R.A."/>
            <person name="de Bekker C."/>
        </authorList>
    </citation>
    <scope>NUCLEOTIDE SEQUENCE [LARGE SCALE GENOMIC DNA]</scope>
    <source>
        <strain evidence="2 3">EC05</strain>
    </source>
</reference>
<sequence>MAGSPPTAQVPSPPSLDPLSSTEADPCPVPATSRHLAPTQQESTAEYTELCLLPVSTRSNAPPAAEICPTPQPNQPPPTPRSLLPSTFATPQNHVRQSDVPDRQQKRHCSDASRQLLTAQSAFGGYTVDFDQLLAVVENHVRQLGNAIRGDVIAYRLLASACSKSDFFFLVLHQAYCLWSLSSRVACWLLDAEPHVVDAAFHQLQWSWRRNSDLSPYHLRWFASFPLLTTRNSDAMRLPKLMASSLMPVINNFLVLMGQNWSVVLGQVVHRGYPLMAWEMNHLLQCPSPVLRSILFICSRQPFGVFEESPSTNALSQLFDLDFCNEASGHVDSPDVVRMRMIIRDRFISLMQQARACSSNHISVANQAQVLAQQHLAIHNPSSATQQILPALPMTSQAVPMSSPASSTPRNAGNQYLPVLRSNANMGVAQGPAQPHLVPFGFSGSPSVAGGGQTGGVFTSSTTPNTTPPQPAPYFPRMQQAQMVPTTQRPMPAVQTRVPQTTATAILASSARGPGSYPQPQHTSSQASQPALTWPSAAVQPPSIESFRWGIMSFLERSGPEPNMACTCHLCAART</sequence>
<dbReference type="Proteomes" id="UP000562929">
    <property type="component" value="Unassembled WGS sequence"/>
</dbReference>
<feature type="compositionally biased region" description="Basic and acidic residues" evidence="1">
    <location>
        <begin position="96"/>
        <end position="106"/>
    </location>
</feature>
<keyword evidence="3" id="KW-1185">Reference proteome</keyword>
<feature type="compositionally biased region" description="Polar residues" evidence="1">
    <location>
        <begin position="1"/>
        <end position="10"/>
    </location>
</feature>
<feature type="region of interest" description="Disordered" evidence="1">
    <location>
        <begin position="510"/>
        <end position="532"/>
    </location>
</feature>
<feature type="compositionally biased region" description="Polar residues" evidence="1">
    <location>
        <begin position="518"/>
        <end position="531"/>
    </location>
</feature>
<proteinExistence type="predicted"/>
<feature type="region of interest" description="Disordered" evidence="1">
    <location>
        <begin position="62"/>
        <end position="106"/>
    </location>
</feature>
<name>A0A8H4VGS1_9HYPO</name>
<evidence type="ECO:0000313" key="3">
    <source>
        <dbReference type="Proteomes" id="UP000562929"/>
    </source>
</evidence>
<feature type="region of interest" description="Disordered" evidence="1">
    <location>
        <begin position="448"/>
        <end position="473"/>
    </location>
</feature>
<evidence type="ECO:0000313" key="2">
    <source>
        <dbReference type="EMBL" id="KAF4595318.1"/>
    </source>
</evidence>
<feature type="compositionally biased region" description="Pro residues" evidence="1">
    <location>
        <begin position="70"/>
        <end position="80"/>
    </location>
</feature>
<protein>
    <submittedName>
        <fullName evidence="2">MIZ zinc finger protein</fullName>
    </submittedName>
</protein>
<organism evidence="2 3">
    <name type="scientific">Ophiocordyceps camponoti-floridani</name>
    <dbReference type="NCBI Taxonomy" id="2030778"/>
    <lineage>
        <taxon>Eukaryota</taxon>
        <taxon>Fungi</taxon>
        <taxon>Dikarya</taxon>
        <taxon>Ascomycota</taxon>
        <taxon>Pezizomycotina</taxon>
        <taxon>Sordariomycetes</taxon>
        <taxon>Hypocreomycetidae</taxon>
        <taxon>Hypocreales</taxon>
        <taxon>Ophiocordycipitaceae</taxon>
        <taxon>Ophiocordyceps</taxon>
    </lineage>
</organism>
<accession>A0A8H4VGS1</accession>
<dbReference type="OrthoDB" id="27975at2759"/>
<gene>
    <name evidence="2" type="ORF">GQ602_000931</name>
</gene>
<dbReference type="AlphaFoldDB" id="A0A8H4VGS1"/>
<comment type="caution">
    <text evidence="2">The sequence shown here is derived from an EMBL/GenBank/DDBJ whole genome shotgun (WGS) entry which is preliminary data.</text>
</comment>
<dbReference type="EMBL" id="JAACLJ010000001">
    <property type="protein sequence ID" value="KAF4595318.1"/>
    <property type="molecule type" value="Genomic_DNA"/>
</dbReference>
<feature type="region of interest" description="Disordered" evidence="1">
    <location>
        <begin position="1"/>
        <end position="43"/>
    </location>
</feature>
<evidence type="ECO:0000256" key="1">
    <source>
        <dbReference type="SAM" id="MobiDB-lite"/>
    </source>
</evidence>